<dbReference type="AlphaFoldDB" id="A0A314YEX9"/>
<accession>A0A314YEX9</accession>
<evidence type="ECO:0000313" key="2">
    <source>
        <dbReference type="Proteomes" id="UP000250321"/>
    </source>
</evidence>
<reference evidence="1 2" key="1">
    <citation type="submission" date="2018-02" db="EMBL/GenBank/DDBJ databases">
        <title>Draft genome of wild Prunus yedoensis var. nudiflora.</title>
        <authorList>
            <person name="Baek S."/>
            <person name="Kim J.-H."/>
            <person name="Choi K."/>
            <person name="Kim G.-B."/>
            <person name="Cho A."/>
            <person name="Jang H."/>
            <person name="Shin C.-H."/>
            <person name="Yu H.-J."/>
            <person name="Mun J.-H."/>
        </authorList>
    </citation>
    <scope>NUCLEOTIDE SEQUENCE [LARGE SCALE GENOMIC DNA]</scope>
    <source>
        <strain evidence="2">cv. Jeju island</strain>
        <tissue evidence="1">Leaf</tissue>
    </source>
</reference>
<dbReference type="Proteomes" id="UP000250321">
    <property type="component" value="Unassembled WGS sequence"/>
</dbReference>
<gene>
    <name evidence="1" type="ORF">Pyn_02430</name>
</gene>
<dbReference type="EMBL" id="PJQY01001230">
    <property type="protein sequence ID" value="PQQ04490.1"/>
    <property type="molecule type" value="Genomic_DNA"/>
</dbReference>
<comment type="caution">
    <text evidence="1">The sequence shown here is derived from an EMBL/GenBank/DDBJ whole genome shotgun (WGS) entry which is preliminary data.</text>
</comment>
<sequence>MSRLIPAMEMVGYAPSCQCSDTFFVWWFDVSNSNFWQPTPNAFRDLFKGYDFAVKRAQSLGPETASQVVMTQWEDEGDDGEDESPLIIRKRKRTAKVAEQEKPVQTQIEVEQETEVVVELSSSPVETTQAS</sequence>
<evidence type="ECO:0000313" key="1">
    <source>
        <dbReference type="EMBL" id="PQQ04490.1"/>
    </source>
</evidence>
<keyword evidence="2" id="KW-1185">Reference proteome</keyword>
<organism evidence="1 2">
    <name type="scientific">Prunus yedoensis var. nudiflora</name>
    <dbReference type="NCBI Taxonomy" id="2094558"/>
    <lineage>
        <taxon>Eukaryota</taxon>
        <taxon>Viridiplantae</taxon>
        <taxon>Streptophyta</taxon>
        <taxon>Embryophyta</taxon>
        <taxon>Tracheophyta</taxon>
        <taxon>Spermatophyta</taxon>
        <taxon>Magnoliopsida</taxon>
        <taxon>eudicotyledons</taxon>
        <taxon>Gunneridae</taxon>
        <taxon>Pentapetalae</taxon>
        <taxon>rosids</taxon>
        <taxon>fabids</taxon>
        <taxon>Rosales</taxon>
        <taxon>Rosaceae</taxon>
        <taxon>Amygdaloideae</taxon>
        <taxon>Amygdaleae</taxon>
        <taxon>Prunus</taxon>
    </lineage>
</organism>
<proteinExistence type="predicted"/>
<protein>
    <submittedName>
        <fullName evidence="1">Uncharacterized protein</fullName>
    </submittedName>
</protein>
<name>A0A314YEX9_PRUYE</name>